<dbReference type="PANTHER" id="PTHR31066">
    <property type="entry name" value="OS05G0427100 PROTEIN-RELATED"/>
    <property type="match status" value="1"/>
</dbReference>
<dbReference type="SMART" id="SM00666">
    <property type="entry name" value="PB1"/>
    <property type="match status" value="1"/>
</dbReference>
<dbReference type="FunFam" id="3.10.20.90:FF:000058">
    <property type="entry name" value="Octicosapeptide/phox/Bem1p domain kinase superfamily protein"/>
    <property type="match status" value="1"/>
</dbReference>
<protein>
    <recommendedName>
        <fullName evidence="2">PB1 domain-containing protein</fullName>
    </recommendedName>
</protein>
<evidence type="ECO:0000313" key="3">
    <source>
        <dbReference type="EMBL" id="KAA8535278.1"/>
    </source>
</evidence>
<dbReference type="Proteomes" id="UP000325577">
    <property type="component" value="Linkage Group LG17"/>
</dbReference>
<dbReference type="Gene3D" id="3.10.20.90">
    <property type="entry name" value="Phosphatidylinositol 3-kinase Catalytic Subunit, Chain A, domain 1"/>
    <property type="match status" value="1"/>
</dbReference>
<feature type="domain" description="PB1" evidence="2">
    <location>
        <begin position="181"/>
        <end position="270"/>
    </location>
</feature>
<sequence>MSCSCSRSPHRLNSPSSLSSTSSSYLSVFHLSNLMAFDQNSIPKDLRPLNIVRTVPEETRIAPVTTSGRNIEGFYVNPPRDGSPGSIPVYYPATVSDTGYVGLGYGNAVSGVAGWCPRMPTAAVAAAGVNATPGYCYNPNFGARAGGNPSDQASDEGGEDSLSGKKIKFLCSFGGKILPRPSDGVLRYVGGQTRIISVQRDVNFDELVLKMVDTFGQNVVIKYQLPEEDLDALVSVSCPDDLENMMDEYEKLIERSSDGSAKLRVFLFSATELDSSGMVQFGDLQDSGQRYVEAVNGIMDGAGGSITRKESIASAASTQNSDLSGPEPLDSSGHGQGDVTGPLSTGVLSPKGNSATSEETAQRFACVDPNPAFYAKVSAAPVGFPVIKSGPPQTLSAQPEHELERSLPITLQPQQTGFDLQQPGVHFAPPAPYLQAYMDPHQEAMNRADYVQLPSQMGFPTQVLGTVRACIFPKAIP</sequence>
<proteinExistence type="predicted"/>
<accession>A0A5J5AYH2</accession>
<evidence type="ECO:0000313" key="4">
    <source>
        <dbReference type="Proteomes" id="UP000325577"/>
    </source>
</evidence>
<dbReference type="OrthoDB" id="4062651at2759"/>
<keyword evidence="4" id="KW-1185">Reference proteome</keyword>
<dbReference type="Pfam" id="PF00564">
    <property type="entry name" value="PB1"/>
    <property type="match status" value="1"/>
</dbReference>
<dbReference type="SUPFAM" id="SSF54277">
    <property type="entry name" value="CAD &amp; PB1 domains"/>
    <property type="match status" value="1"/>
</dbReference>
<reference evidence="3 4" key="1">
    <citation type="submission" date="2019-09" db="EMBL/GenBank/DDBJ databases">
        <title>A chromosome-level genome assembly of the Chinese tupelo Nyssa sinensis.</title>
        <authorList>
            <person name="Yang X."/>
            <person name="Kang M."/>
            <person name="Yang Y."/>
            <person name="Xiong H."/>
            <person name="Wang M."/>
            <person name="Zhang Z."/>
            <person name="Wang Z."/>
            <person name="Wu H."/>
            <person name="Ma T."/>
            <person name="Liu J."/>
            <person name="Xi Z."/>
        </authorList>
    </citation>
    <scope>NUCLEOTIDE SEQUENCE [LARGE SCALE GENOMIC DNA]</scope>
    <source>
        <strain evidence="3">J267</strain>
        <tissue evidence="3">Leaf</tissue>
    </source>
</reference>
<name>A0A5J5AYH2_9ASTE</name>
<evidence type="ECO:0000256" key="1">
    <source>
        <dbReference type="SAM" id="MobiDB-lite"/>
    </source>
</evidence>
<dbReference type="AlphaFoldDB" id="A0A5J5AYH2"/>
<gene>
    <name evidence="3" type="ORF">F0562_030281</name>
</gene>
<evidence type="ECO:0000259" key="2">
    <source>
        <dbReference type="SMART" id="SM00666"/>
    </source>
</evidence>
<dbReference type="CDD" id="cd06410">
    <property type="entry name" value="PB1_UP2"/>
    <property type="match status" value="1"/>
</dbReference>
<feature type="compositionally biased region" description="Low complexity" evidence="1">
    <location>
        <begin position="11"/>
        <end position="21"/>
    </location>
</feature>
<feature type="compositionally biased region" description="Polar residues" evidence="1">
    <location>
        <begin position="314"/>
        <end position="323"/>
    </location>
</feature>
<dbReference type="InterPro" id="IPR000270">
    <property type="entry name" value="PB1_dom"/>
</dbReference>
<dbReference type="InterPro" id="IPR053198">
    <property type="entry name" value="Gynoecium_Dev_Regulator"/>
</dbReference>
<dbReference type="PANTHER" id="PTHR31066:SF97">
    <property type="entry name" value="OS03G0401100 PROTEIN"/>
    <property type="match status" value="1"/>
</dbReference>
<organism evidence="3 4">
    <name type="scientific">Nyssa sinensis</name>
    <dbReference type="NCBI Taxonomy" id="561372"/>
    <lineage>
        <taxon>Eukaryota</taxon>
        <taxon>Viridiplantae</taxon>
        <taxon>Streptophyta</taxon>
        <taxon>Embryophyta</taxon>
        <taxon>Tracheophyta</taxon>
        <taxon>Spermatophyta</taxon>
        <taxon>Magnoliopsida</taxon>
        <taxon>eudicotyledons</taxon>
        <taxon>Gunneridae</taxon>
        <taxon>Pentapetalae</taxon>
        <taxon>asterids</taxon>
        <taxon>Cornales</taxon>
        <taxon>Nyssaceae</taxon>
        <taxon>Nyssa</taxon>
    </lineage>
</organism>
<dbReference type="EMBL" id="CM018040">
    <property type="protein sequence ID" value="KAA8535278.1"/>
    <property type="molecule type" value="Genomic_DNA"/>
</dbReference>
<feature type="region of interest" description="Disordered" evidence="1">
    <location>
        <begin position="311"/>
        <end position="356"/>
    </location>
</feature>
<feature type="compositionally biased region" description="Polar residues" evidence="1">
    <location>
        <begin position="342"/>
        <end position="356"/>
    </location>
</feature>
<feature type="region of interest" description="Disordered" evidence="1">
    <location>
        <begin position="1"/>
        <end position="21"/>
    </location>
</feature>